<protein>
    <recommendedName>
        <fullName evidence="6">Copper transport protein</fullName>
    </recommendedName>
</protein>
<keyword evidence="4 6" id="KW-1133">Transmembrane helix</keyword>
<reference evidence="8" key="1">
    <citation type="submission" date="2025-08" db="UniProtKB">
        <authorList>
            <consortium name="RefSeq"/>
        </authorList>
    </citation>
    <scope>IDENTIFICATION</scope>
    <source>
        <tissue evidence="8">Young leaves</tissue>
    </source>
</reference>
<dbReference type="Pfam" id="PF04145">
    <property type="entry name" value="Ctr"/>
    <property type="match status" value="2"/>
</dbReference>
<proteinExistence type="inferred from homology"/>
<keyword evidence="6" id="KW-0406">Ion transport</keyword>
<comment type="subcellular location">
    <subcellularLocation>
        <location evidence="6">Membrane</location>
        <topology evidence="6">Multi-pass membrane protein</topology>
    </subcellularLocation>
</comment>
<keyword evidence="7" id="KW-1185">Reference proteome</keyword>
<dbReference type="KEGG" id="cmax:111470087"/>
<keyword evidence="2 6" id="KW-0812">Transmembrane</keyword>
<dbReference type="PANTHER" id="PTHR12483">
    <property type="entry name" value="SOLUTE CARRIER FAMILY 31 COPPER TRANSPORTERS"/>
    <property type="match status" value="1"/>
</dbReference>
<dbReference type="GO" id="GO:0005375">
    <property type="term" value="F:copper ion transmembrane transporter activity"/>
    <property type="evidence" value="ECO:0007669"/>
    <property type="project" value="UniProtKB-UniRule"/>
</dbReference>
<evidence type="ECO:0000256" key="4">
    <source>
        <dbReference type="ARBA" id="ARBA00022989"/>
    </source>
</evidence>
<sequence>MLFRSELCAGGSLQGESWNLNDVGLNSIYTRTCISHALLLNRPCLNNRSEAHALFQILKAPRGFAENSPRSKKSRSKGAMMALKTTSHHNLGGVPPPAVESNPANTNNAGKTVVHKTLYWGHDAQVLFTGWPGTNSAMYALAVIFVFVLAVFVEWLTYLNFMKQSADNVLTVVLQSAIHAVRTGLKYMVMLSVMSFNGGIFLAAVGGHAVGFVLFRGRAERKAESDSPKPNGPLTF</sequence>
<dbReference type="RefSeq" id="XP_022971334.1">
    <property type="nucleotide sequence ID" value="XM_023115566.1"/>
</dbReference>
<feature type="transmembrane region" description="Helical" evidence="6">
    <location>
        <begin position="195"/>
        <end position="215"/>
    </location>
</feature>
<comment type="similarity">
    <text evidence="1 6">Belongs to the copper transporter (Ctr) (TC 1.A.56) family. SLC31A subfamily.</text>
</comment>
<dbReference type="InterPro" id="IPR007274">
    <property type="entry name" value="Cop_transporter"/>
</dbReference>
<evidence type="ECO:0000256" key="3">
    <source>
        <dbReference type="ARBA" id="ARBA00022796"/>
    </source>
</evidence>
<evidence type="ECO:0000256" key="1">
    <source>
        <dbReference type="ARBA" id="ARBA00006921"/>
    </source>
</evidence>
<evidence type="ECO:0000313" key="7">
    <source>
        <dbReference type="Proteomes" id="UP000504608"/>
    </source>
</evidence>
<gene>
    <name evidence="8" type="primary">LOC111470087</name>
</gene>
<evidence type="ECO:0000256" key="6">
    <source>
        <dbReference type="RuleBase" id="RU367022"/>
    </source>
</evidence>
<evidence type="ECO:0000256" key="5">
    <source>
        <dbReference type="ARBA" id="ARBA00023136"/>
    </source>
</evidence>
<dbReference type="GO" id="GO:0005886">
    <property type="term" value="C:plasma membrane"/>
    <property type="evidence" value="ECO:0007669"/>
    <property type="project" value="TreeGrafter"/>
</dbReference>
<dbReference type="AlphaFoldDB" id="A0A6J1I894"/>
<dbReference type="PANTHER" id="PTHR12483:SF94">
    <property type="entry name" value="COPPER TRANSPORTER 4"/>
    <property type="match status" value="1"/>
</dbReference>
<keyword evidence="3 6" id="KW-0187">Copper transport</keyword>
<feature type="transmembrane region" description="Helical" evidence="6">
    <location>
        <begin position="137"/>
        <end position="157"/>
    </location>
</feature>
<organism evidence="7 8">
    <name type="scientific">Cucurbita maxima</name>
    <name type="common">Pumpkin</name>
    <name type="synonym">Winter squash</name>
    <dbReference type="NCBI Taxonomy" id="3661"/>
    <lineage>
        <taxon>Eukaryota</taxon>
        <taxon>Viridiplantae</taxon>
        <taxon>Streptophyta</taxon>
        <taxon>Embryophyta</taxon>
        <taxon>Tracheophyta</taxon>
        <taxon>Spermatophyta</taxon>
        <taxon>Magnoliopsida</taxon>
        <taxon>eudicotyledons</taxon>
        <taxon>Gunneridae</taxon>
        <taxon>Pentapetalae</taxon>
        <taxon>rosids</taxon>
        <taxon>fabids</taxon>
        <taxon>Cucurbitales</taxon>
        <taxon>Cucurbitaceae</taxon>
        <taxon>Cucurbiteae</taxon>
        <taxon>Cucurbita</taxon>
    </lineage>
</organism>
<dbReference type="OrthoDB" id="73901at2759"/>
<dbReference type="GeneID" id="111470087"/>
<dbReference type="Proteomes" id="UP000504608">
    <property type="component" value="Unplaced"/>
</dbReference>
<keyword evidence="6" id="KW-0186">Copper</keyword>
<keyword evidence="6" id="KW-0813">Transport</keyword>
<name>A0A6J1I894_CUCMA</name>
<keyword evidence="5 6" id="KW-0472">Membrane</keyword>
<accession>A0A6J1I894</accession>
<evidence type="ECO:0000256" key="2">
    <source>
        <dbReference type="ARBA" id="ARBA00022692"/>
    </source>
</evidence>
<evidence type="ECO:0000313" key="8">
    <source>
        <dbReference type="RefSeq" id="XP_022971334.1"/>
    </source>
</evidence>